<feature type="signal peptide" evidence="2">
    <location>
        <begin position="1"/>
        <end position="18"/>
    </location>
</feature>
<name>A0A1F5EXI6_9BACT</name>
<evidence type="ECO:0000256" key="1">
    <source>
        <dbReference type="ARBA" id="ARBA00022729"/>
    </source>
</evidence>
<evidence type="ECO:0000256" key="2">
    <source>
        <dbReference type="SAM" id="SignalP"/>
    </source>
</evidence>
<evidence type="ECO:0000313" key="5">
    <source>
        <dbReference type="Proteomes" id="UP000177187"/>
    </source>
</evidence>
<protein>
    <recommendedName>
        <fullName evidence="3">SbsA Ig-like domain-containing protein</fullName>
    </recommendedName>
</protein>
<feature type="domain" description="SbsA Ig-like" evidence="3">
    <location>
        <begin position="230"/>
        <end position="355"/>
    </location>
</feature>
<evidence type="ECO:0000313" key="4">
    <source>
        <dbReference type="EMBL" id="OGD71844.1"/>
    </source>
</evidence>
<gene>
    <name evidence="4" type="ORF">A2Y64_08340</name>
</gene>
<evidence type="ECO:0000259" key="3">
    <source>
        <dbReference type="Pfam" id="PF13205"/>
    </source>
</evidence>
<comment type="caution">
    <text evidence="4">The sequence shown here is derived from an EMBL/GenBank/DDBJ whole genome shotgun (WGS) entry which is preliminary data.</text>
</comment>
<proteinExistence type="predicted"/>
<sequence length="372" mass="40151">MKKVALLLTVLVVAAAFAQDPDAIIVKYDSTYGGNYLAGALGSLWPGCSVTYYDGNTWPTFITGLTGGTWDMCIVAAINYTSFTTSDYTALTTYYTDYAKLHYVNWYAHGSYDSGLETAMGAGNPTSMGFTSAHYVWDAGHDIVDGIDPWTLDMHGWGFGGYHHRYPWTTASPVTGWTATETSGQAGLMEAENGEGVITGLYASYMGGGQEQELWENILEFMWGGEPDLEPPYVYGMDPDDGEVDVPLDSNIIFHCKDDLSKVDLTTIDFTARDTSLSDGRALKSGASVSVAFDSTRSIAGDLDIDDTDPKDVLCTFDPADPMREGDTISCTVDGGLADAKGNEMGDDFVWTFDTEGAVADTTWGAIKASEF</sequence>
<accession>A0A1F5EXI6</accession>
<dbReference type="Pfam" id="PF13205">
    <property type="entry name" value="Big_5"/>
    <property type="match status" value="1"/>
</dbReference>
<dbReference type="EMBL" id="MFAF01000139">
    <property type="protein sequence ID" value="OGD71844.1"/>
    <property type="molecule type" value="Genomic_DNA"/>
</dbReference>
<dbReference type="STRING" id="1817816.A2Y64_08340"/>
<dbReference type="AlphaFoldDB" id="A0A1F5EXI6"/>
<reference evidence="4 5" key="1">
    <citation type="journal article" date="2016" name="Nat. Commun.">
        <title>Thousands of microbial genomes shed light on interconnected biogeochemical processes in an aquifer system.</title>
        <authorList>
            <person name="Anantharaman K."/>
            <person name="Brown C.T."/>
            <person name="Hug L.A."/>
            <person name="Sharon I."/>
            <person name="Castelle C.J."/>
            <person name="Probst A.J."/>
            <person name="Thomas B.C."/>
            <person name="Singh A."/>
            <person name="Wilkins M.J."/>
            <person name="Karaoz U."/>
            <person name="Brodie E.L."/>
            <person name="Williams K.H."/>
            <person name="Hubbard S.S."/>
            <person name="Banfield J.F."/>
        </authorList>
    </citation>
    <scope>NUCLEOTIDE SEQUENCE [LARGE SCALE GENOMIC DNA]</scope>
</reference>
<feature type="chain" id="PRO_5009518458" description="SbsA Ig-like domain-containing protein" evidence="2">
    <location>
        <begin position="19"/>
        <end position="372"/>
    </location>
</feature>
<dbReference type="InterPro" id="IPR032812">
    <property type="entry name" value="SbsA_Ig"/>
</dbReference>
<dbReference type="Proteomes" id="UP000177187">
    <property type="component" value="Unassembled WGS sequence"/>
</dbReference>
<organism evidence="4 5">
    <name type="scientific">Candidatus Coatesbacteria bacterium RBG_13_66_14</name>
    <dbReference type="NCBI Taxonomy" id="1817816"/>
    <lineage>
        <taxon>Bacteria</taxon>
        <taxon>Candidatus Coatesiibacteriota</taxon>
    </lineage>
</organism>
<keyword evidence="1 2" id="KW-0732">Signal</keyword>